<comment type="caution">
    <text evidence="2">The sequence shown here is derived from an EMBL/GenBank/DDBJ whole genome shotgun (WGS) entry which is preliminary data.</text>
</comment>
<name>A0ABT3ABX0_9ALTE</name>
<dbReference type="Gene3D" id="3.30.700.10">
    <property type="entry name" value="Glycoprotein, Type 4 Pilin"/>
    <property type="match status" value="1"/>
</dbReference>
<dbReference type="NCBIfam" id="TIGR02532">
    <property type="entry name" value="IV_pilin_GFxxxE"/>
    <property type="match status" value="1"/>
</dbReference>
<dbReference type="InterPro" id="IPR045584">
    <property type="entry name" value="Pilin-like"/>
</dbReference>
<evidence type="ECO:0000256" key="1">
    <source>
        <dbReference type="SAM" id="Phobius"/>
    </source>
</evidence>
<dbReference type="RefSeq" id="WP_263713064.1">
    <property type="nucleotide sequence ID" value="NZ_JAOWKX010000007.1"/>
</dbReference>
<dbReference type="InterPro" id="IPR012902">
    <property type="entry name" value="N_methyl_site"/>
</dbReference>
<feature type="transmembrane region" description="Helical" evidence="1">
    <location>
        <begin position="12"/>
        <end position="34"/>
    </location>
</feature>
<organism evidence="2 3">
    <name type="scientific">Fluctibacter corallii</name>
    <dbReference type="NCBI Taxonomy" id="2984329"/>
    <lineage>
        <taxon>Bacteria</taxon>
        <taxon>Pseudomonadati</taxon>
        <taxon>Pseudomonadota</taxon>
        <taxon>Gammaproteobacteria</taxon>
        <taxon>Alteromonadales</taxon>
        <taxon>Alteromonadaceae</taxon>
        <taxon>Fluctibacter</taxon>
    </lineage>
</organism>
<gene>
    <name evidence="2" type="ORF">OE749_13870</name>
</gene>
<dbReference type="PROSITE" id="PS00409">
    <property type="entry name" value="PROKAR_NTER_METHYL"/>
    <property type="match status" value="1"/>
</dbReference>
<evidence type="ECO:0000313" key="2">
    <source>
        <dbReference type="EMBL" id="MCV2885781.1"/>
    </source>
</evidence>
<dbReference type="EMBL" id="JAOWKX010000007">
    <property type="protein sequence ID" value="MCV2885781.1"/>
    <property type="molecule type" value="Genomic_DNA"/>
</dbReference>
<evidence type="ECO:0000313" key="3">
    <source>
        <dbReference type="Proteomes" id="UP001652504"/>
    </source>
</evidence>
<dbReference type="SUPFAM" id="SSF54523">
    <property type="entry name" value="Pili subunits"/>
    <property type="match status" value="1"/>
</dbReference>
<dbReference type="Pfam" id="PF07963">
    <property type="entry name" value="N_methyl"/>
    <property type="match status" value="1"/>
</dbReference>
<protein>
    <submittedName>
        <fullName evidence="2">Prepilin-type N-terminal cleavage/methylation domain-containing protein</fullName>
    </submittedName>
</protein>
<keyword evidence="1" id="KW-0472">Membrane</keyword>
<keyword evidence="1" id="KW-1133">Transmembrane helix</keyword>
<keyword evidence="1" id="KW-0812">Transmembrane</keyword>
<accession>A0ABT3ABX0</accession>
<dbReference type="Proteomes" id="UP001652504">
    <property type="component" value="Unassembled WGS sequence"/>
</dbReference>
<reference evidence="2 3" key="1">
    <citation type="submission" date="2022-10" db="EMBL/GenBank/DDBJ databases">
        <title>Aestuariibacter sp. AA17 isolated from Montipora capitata coral fragment.</title>
        <authorList>
            <person name="Emsley S.A."/>
            <person name="Pfannmuller K.M."/>
            <person name="Loughran R.M."/>
            <person name="Shlafstein M."/>
            <person name="Papke E."/>
            <person name="Saw J.H."/>
            <person name="Ushijima B."/>
            <person name="Videau P."/>
        </authorList>
    </citation>
    <scope>NUCLEOTIDE SEQUENCE [LARGE SCALE GENOMIC DNA]</scope>
    <source>
        <strain evidence="2 3">AA17</strain>
    </source>
</reference>
<proteinExistence type="predicted"/>
<keyword evidence="3" id="KW-1185">Reference proteome</keyword>
<sequence>MNDTVEQLYFNRGFTLVELVTVLLLLGVLAIAVAPRFYSTGIAEQTYQARLISALRYMQQRAMQDSRAFYCYQINLQEGANSQFGPRTLNYSGNPLATCLPGIGSEDDANFLRTEPGEMAEDNVELVLAKDSGGVNNAFDPYVRFTSKGCTTQDGLACSLRQRIEVRGVTSSRFVCIEPNGYIHACD</sequence>